<feature type="region of interest" description="Disordered" evidence="1">
    <location>
        <begin position="278"/>
        <end position="367"/>
    </location>
</feature>
<feature type="region of interest" description="Disordered" evidence="1">
    <location>
        <begin position="1"/>
        <end position="28"/>
    </location>
</feature>
<evidence type="ECO:0000256" key="1">
    <source>
        <dbReference type="SAM" id="MobiDB-lite"/>
    </source>
</evidence>
<feature type="compositionally biased region" description="Basic and acidic residues" evidence="1">
    <location>
        <begin position="566"/>
        <end position="617"/>
    </location>
</feature>
<feature type="compositionally biased region" description="Basic and acidic residues" evidence="1">
    <location>
        <begin position="687"/>
        <end position="699"/>
    </location>
</feature>
<dbReference type="InterPro" id="IPR058348">
    <property type="entry name" value="DUF8035"/>
</dbReference>
<feature type="compositionally biased region" description="Basic residues" evidence="1">
    <location>
        <begin position="763"/>
        <end position="772"/>
    </location>
</feature>
<dbReference type="Pfam" id="PF26118">
    <property type="entry name" value="DUF8035"/>
    <property type="match status" value="1"/>
</dbReference>
<dbReference type="PANTHER" id="PTHR42081">
    <property type="entry name" value="ZINC FINGER PROTEIN DHHC DOMAIN CONTAINING PROTEIN"/>
    <property type="match status" value="1"/>
</dbReference>
<dbReference type="EMBL" id="JBBPEH010000006">
    <property type="protein sequence ID" value="KAK7537155.1"/>
    <property type="molecule type" value="Genomic_DNA"/>
</dbReference>
<feature type="compositionally biased region" description="Low complexity" evidence="1">
    <location>
        <begin position="111"/>
        <end position="129"/>
    </location>
</feature>
<feature type="compositionally biased region" description="Basic and acidic residues" evidence="1">
    <location>
        <begin position="792"/>
        <end position="838"/>
    </location>
</feature>
<feature type="region of interest" description="Disordered" evidence="1">
    <location>
        <begin position="198"/>
        <end position="251"/>
    </location>
</feature>
<feature type="compositionally biased region" description="Basic and acidic residues" evidence="1">
    <location>
        <begin position="302"/>
        <end position="348"/>
    </location>
</feature>
<sequence length="838" mass="97373">MDSRHYHRPSSPGGRRIADPARASTGTFGTYDAAYYNSAYRSPRSSGDRVNYSTAPSAATRSSYDVYSGRPRRSTVDTRDRPASTLNVPLRTSHYDRSSSPSSSVHTFGDTTKSTYVTTSTPSARPSSRQGHHPHGHSHRKVYSIDHGEAVRVDPREVEARRRDSGRDSGREDNYVTQTKAYHTTTQRYPVREVNDSEYSYTDPAGMYRDTEPSWRGRSNSIDSRNRRPTSMMDSYGPRTSARDLGGPPVTTRGFDKINGLAAATTVGAAVGAVGRTSSLRERGRDSSRERAQDRSTTADSYYRDSDYVHRSATRPEAEVRDDRYNYRSDYDDRTAYPPRLDDPDVESRGFGIRPSSVGPGTDPYHASHDKVLERRAVPPAPTYQVEPSVHLPNVNDYVPQPKRDDYREPARHDRERDYDQERLRDRDLDRERRKDYDRDRERERERERGERGRDRDRDTDRSDRERDRDHKSSVLPTAAVAMGAAYGAHQLAEHQGQRREDRRPRDREKRTDSDEEKNYRRHHSSDESDVPRERHYVDKEGTRDREERRREPREQVPSSLDPDEEYRRRVQQELERASGAKMERDGSNSGSDRERRRRRDRDAEPRSERSEPKVPAERSSSVFGQAMTDEPGHMSANEDGTSRVRIVSPPKLDKDTSEKPKGILRKPTEKFPEDPNPIREGVAPMKDAKKGKDIPPDARWTKIDRRLVNPEALEEAKERFEERMDCVIVLRVLTKDEIQVLADRTREIREGRAAPSRDNDRHHRRKSRRHQSSAAQPDDDSNYDSDEEESEREKERGRERRAPARMIEPQREREREDWEREREREREREYYVDPSRR</sequence>
<feature type="compositionally biased region" description="Acidic residues" evidence="1">
    <location>
        <begin position="778"/>
        <end position="791"/>
    </location>
</feature>
<feature type="domain" description="DUF8035" evidence="2">
    <location>
        <begin position="698"/>
        <end position="751"/>
    </location>
</feature>
<evidence type="ECO:0000313" key="4">
    <source>
        <dbReference type="Proteomes" id="UP001360953"/>
    </source>
</evidence>
<keyword evidence="4" id="KW-1185">Reference proteome</keyword>
<feature type="compositionally biased region" description="Basic and acidic residues" evidence="1">
    <location>
        <begin position="143"/>
        <end position="174"/>
    </location>
</feature>
<dbReference type="RefSeq" id="XP_066655306.1">
    <property type="nucleotide sequence ID" value="XM_066797103.1"/>
</dbReference>
<organism evidence="3 4">
    <name type="scientific">Phyllosticta citribraziliensis</name>
    <dbReference type="NCBI Taxonomy" id="989973"/>
    <lineage>
        <taxon>Eukaryota</taxon>
        <taxon>Fungi</taxon>
        <taxon>Dikarya</taxon>
        <taxon>Ascomycota</taxon>
        <taxon>Pezizomycotina</taxon>
        <taxon>Dothideomycetes</taxon>
        <taxon>Dothideomycetes incertae sedis</taxon>
        <taxon>Botryosphaeriales</taxon>
        <taxon>Phyllostictaceae</taxon>
        <taxon>Phyllosticta</taxon>
    </lineage>
</organism>
<feature type="compositionally biased region" description="Basic and acidic residues" evidence="1">
    <location>
        <begin position="741"/>
        <end position="762"/>
    </location>
</feature>
<dbReference type="GeneID" id="92030009"/>
<feature type="compositionally biased region" description="Basic and acidic residues" evidence="1">
    <location>
        <begin position="402"/>
        <end position="473"/>
    </location>
</feature>
<feature type="compositionally biased region" description="Basic residues" evidence="1">
    <location>
        <begin position="130"/>
        <end position="142"/>
    </location>
</feature>
<feature type="region of interest" description="Disordered" evidence="1">
    <location>
        <begin position="383"/>
        <end position="477"/>
    </location>
</feature>
<dbReference type="Proteomes" id="UP001360953">
    <property type="component" value="Unassembled WGS sequence"/>
</dbReference>
<comment type="caution">
    <text evidence="3">The sequence shown here is derived from an EMBL/GenBank/DDBJ whole genome shotgun (WGS) entry which is preliminary data.</text>
</comment>
<feature type="compositionally biased region" description="Basic and acidic residues" evidence="1">
    <location>
        <begin position="279"/>
        <end position="294"/>
    </location>
</feature>
<dbReference type="PANTHER" id="PTHR42081:SF1">
    <property type="entry name" value="ZINC FINGER PROTEIN DHHC DOMAIN CONTAINING PROTEIN"/>
    <property type="match status" value="1"/>
</dbReference>
<gene>
    <name evidence="3" type="ORF">J3D65DRAFT_552963</name>
</gene>
<protein>
    <recommendedName>
        <fullName evidence="2">DUF8035 domain-containing protein</fullName>
    </recommendedName>
</protein>
<name>A0ABR1LQX6_9PEZI</name>
<feature type="region of interest" description="Disordered" evidence="1">
    <location>
        <begin position="40"/>
        <end position="186"/>
    </location>
</feature>
<accession>A0ABR1LQX6</accession>
<feature type="compositionally biased region" description="Basic and acidic residues" evidence="1">
    <location>
        <begin position="652"/>
        <end position="678"/>
    </location>
</feature>
<feature type="compositionally biased region" description="Polar residues" evidence="1">
    <location>
        <begin position="175"/>
        <end position="186"/>
    </location>
</feature>
<evidence type="ECO:0000313" key="3">
    <source>
        <dbReference type="EMBL" id="KAK7537155.1"/>
    </source>
</evidence>
<feature type="compositionally biased region" description="Basic and acidic residues" evidence="1">
    <location>
        <begin position="492"/>
        <end position="555"/>
    </location>
</feature>
<reference evidence="3 4" key="1">
    <citation type="submission" date="2024-04" db="EMBL/GenBank/DDBJ databases">
        <title>Phyllosticta paracitricarpa is synonymous to the EU quarantine fungus P. citricarpa based on phylogenomic analyses.</title>
        <authorList>
            <consortium name="Lawrence Berkeley National Laboratory"/>
            <person name="Van ingen-buijs V.A."/>
            <person name="Van westerhoven A.C."/>
            <person name="Haridas S."/>
            <person name="Skiadas P."/>
            <person name="Martin F."/>
            <person name="Groenewald J.Z."/>
            <person name="Crous P.W."/>
            <person name="Seidl M.F."/>
        </authorList>
    </citation>
    <scope>NUCLEOTIDE SEQUENCE [LARGE SCALE GENOMIC DNA]</scope>
    <source>
        <strain evidence="3 4">CPC 17464</strain>
    </source>
</reference>
<feature type="region of interest" description="Disordered" evidence="1">
    <location>
        <begin position="741"/>
        <end position="838"/>
    </location>
</feature>
<feature type="compositionally biased region" description="Polar residues" evidence="1">
    <location>
        <begin position="51"/>
        <end position="65"/>
    </location>
</feature>
<feature type="region of interest" description="Disordered" evidence="1">
    <location>
        <begin position="491"/>
        <end position="699"/>
    </location>
</feature>
<proteinExistence type="predicted"/>
<evidence type="ECO:0000259" key="2">
    <source>
        <dbReference type="Pfam" id="PF26118"/>
    </source>
</evidence>